<organism evidence="2 3">
    <name type="scientific">Corynebacterium ammoniagenes</name>
    <name type="common">Brevibacterium ammoniagenes</name>
    <dbReference type="NCBI Taxonomy" id="1697"/>
    <lineage>
        <taxon>Bacteria</taxon>
        <taxon>Bacillati</taxon>
        <taxon>Actinomycetota</taxon>
        <taxon>Actinomycetes</taxon>
        <taxon>Mycobacteriales</taxon>
        <taxon>Corynebacteriaceae</taxon>
        <taxon>Corynebacterium</taxon>
    </lineage>
</organism>
<dbReference type="InterPro" id="IPR032710">
    <property type="entry name" value="NTF2-like_dom_sf"/>
</dbReference>
<comment type="caution">
    <text evidence="2">The sequence shown here is derived from an EMBL/GenBank/DDBJ whole genome shotgun (WGS) entry which is preliminary data.</text>
</comment>
<dbReference type="Proteomes" id="UP001054925">
    <property type="component" value="Unassembled WGS sequence"/>
</dbReference>
<sequence length="144" mass="15896">MDILNPLPSDVRCPCGTGLTFGQCCQKYHDGAPAPTAETLMRSRFSAFVTGDEAYLLRTWDPDTRPGSLNLAESFATDTGIRFYRLDIIDTVAGGPLDDTGVVEFEAFYKGAATGSQRERSTFRRMQLRDGHQGEWVYSTGDVN</sequence>
<dbReference type="AlphaFoldDB" id="A0AAV5G274"/>
<dbReference type="Pfam" id="PF02810">
    <property type="entry name" value="SEC-C"/>
    <property type="match status" value="1"/>
</dbReference>
<dbReference type="EMBL" id="BQKK01000001">
    <property type="protein sequence ID" value="GJN42418.1"/>
    <property type="molecule type" value="Genomic_DNA"/>
</dbReference>
<dbReference type="InterPro" id="IPR004027">
    <property type="entry name" value="SEC_C_motif"/>
</dbReference>
<evidence type="ECO:0000259" key="1">
    <source>
        <dbReference type="Pfam" id="PF17775"/>
    </source>
</evidence>
<dbReference type="SUPFAM" id="SSF54427">
    <property type="entry name" value="NTF2-like"/>
    <property type="match status" value="1"/>
</dbReference>
<feature type="domain" description="YchJ-like middle NTF2-like" evidence="1">
    <location>
        <begin position="36"/>
        <end position="141"/>
    </location>
</feature>
<name>A0AAV5G274_CORAM</name>
<protein>
    <submittedName>
        <fullName evidence="2">UPF0225 protein Cgl1438/cg1626</fullName>
    </submittedName>
</protein>
<dbReference type="InterPro" id="IPR048469">
    <property type="entry name" value="YchJ-like_M"/>
</dbReference>
<accession>A0AAV5G274</accession>
<dbReference type="Pfam" id="PF17775">
    <property type="entry name" value="YchJ_M-like"/>
    <property type="match status" value="1"/>
</dbReference>
<evidence type="ECO:0000313" key="2">
    <source>
        <dbReference type="EMBL" id="GJN42418.1"/>
    </source>
</evidence>
<evidence type="ECO:0000313" key="3">
    <source>
        <dbReference type="Proteomes" id="UP001054925"/>
    </source>
</evidence>
<dbReference type="RefSeq" id="WP_236163702.1">
    <property type="nucleotide sequence ID" value="NZ_BQKK01000001.1"/>
</dbReference>
<proteinExistence type="predicted"/>
<gene>
    <name evidence="2" type="ORF">CAT723_08970</name>
</gene>
<reference evidence="2" key="1">
    <citation type="submission" date="2021-12" db="EMBL/GenBank/DDBJ databases">
        <title>Draft genome sequence of Corynebacterium ammoniagenes strain T-723.</title>
        <authorList>
            <person name="Matsuzawa M."/>
            <person name="Hiratani M."/>
            <person name="Abe I."/>
            <person name="Tsuji Y."/>
            <person name="Nakamura J."/>
        </authorList>
    </citation>
    <scope>NUCLEOTIDE SEQUENCE</scope>
    <source>
        <strain evidence="2">T-723</strain>
    </source>
</reference>
<dbReference type="Gene3D" id="3.10.450.50">
    <property type="match status" value="1"/>
</dbReference>